<reference evidence="3" key="1">
    <citation type="submission" date="2015-07" db="EMBL/GenBank/DDBJ databases">
        <title>Fjat-14235 jcm11544.</title>
        <authorList>
            <person name="Liu B."/>
            <person name="Wang J."/>
            <person name="Zhu Y."/>
            <person name="Liu G."/>
            <person name="Chen Q."/>
            <person name="Chen Z."/>
            <person name="Lan J."/>
            <person name="Che J."/>
            <person name="Ge C."/>
            <person name="Shi H."/>
            <person name="Pan Z."/>
            <person name="Liu X."/>
        </authorList>
    </citation>
    <scope>NUCLEOTIDE SEQUENCE [LARGE SCALE GENOMIC DNA]</scope>
    <source>
        <strain evidence="3">JCM 11544</strain>
    </source>
</reference>
<dbReference type="InterPro" id="IPR000073">
    <property type="entry name" value="AB_hydrolase_1"/>
</dbReference>
<keyword evidence="2" id="KW-0378">Hydrolase</keyword>
<dbReference type="PANTHER" id="PTHR43798">
    <property type="entry name" value="MONOACYLGLYCEROL LIPASE"/>
    <property type="match status" value="1"/>
</dbReference>
<comment type="caution">
    <text evidence="2">The sequence shown here is derived from an EMBL/GenBank/DDBJ whole genome shotgun (WGS) entry which is preliminary data.</text>
</comment>
<dbReference type="Proteomes" id="UP000037405">
    <property type="component" value="Unassembled WGS sequence"/>
</dbReference>
<name>A0A0M0G1L9_9BACI</name>
<dbReference type="PANTHER" id="PTHR43798:SF33">
    <property type="entry name" value="HYDROLASE, PUTATIVE (AFU_ORTHOLOGUE AFUA_2G14860)-RELATED"/>
    <property type="match status" value="1"/>
</dbReference>
<dbReference type="EMBL" id="LGUE01000005">
    <property type="protein sequence ID" value="KON83720.1"/>
    <property type="molecule type" value="Genomic_DNA"/>
</dbReference>
<gene>
    <name evidence="2" type="ORF">AF331_16250</name>
</gene>
<accession>A0A0M0G1L9</accession>
<dbReference type="SUPFAM" id="SSF53474">
    <property type="entry name" value="alpha/beta-Hydrolases"/>
    <property type="match status" value="1"/>
</dbReference>
<dbReference type="AlphaFoldDB" id="A0A0M0G1L9"/>
<sequence length="243" mass="27503">MTVDITGQSMNIEGVELYYEYTKSFSDRLTIVLESGYGWDLTNWNTIRDDVSSFANVFLYDRDGTGRSGRSNKPKHSMQIIKNLRNLLMKAGVKPPYLLVGHSFGGVNVRLFANLYPEEVAGVMLLDAVHEEQNKKMVPLFAQNVQREYYGQFTVEASLEEFEESLEQVKGIDLGRTPLLVITGGSQPHHTTHSMDQWMTFQKQLASLSTRSNHLILHDAGHAVHIDEPHLVIHAIEEMVSKL</sequence>
<evidence type="ECO:0000313" key="2">
    <source>
        <dbReference type="EMBL" id="KON83720.1"/>
    </source>
</evidence>
<keyword evidence="3" id="KW-1185">Reference proteome</keyword>
<organism evidence="2 3">
    <name type="scientific">Rossellomorea marisflavi</name>
    <dbReference type="NCBI Taxonomy" id="189381"/>
    <lineage>
        <taxon>Bacteria</taxon>
        <taxon>Bacillati</taxon>
        <taxon>Bacillota</taxon>
        <taxon>Bacilli</taxon>
        <taxon>Bacillales</taxon>
        <taxon>Bacillaceae</taxon>
        <taxon>Rossellomorea</taxon>
    </lineage>
</organism>
<dbReference type="InterPro" id="IPR050266">
    <property type="entry name" value="AB_hydrolase_sf"/>
</dbReference>
<evidence type="ECO:0000259" key="1">
    <source>
        <dbReference type="Pfam" id="PF00561"/>
    </source>
</evidence>
<dbReference type="RefSeq" id="WP_053429134.1">
    <property type="nucleotide sequence ID" value="NZ_LGUE01000005.1"/>
</dbReference>
<evidence type="ECO:0000313" key="3">
    <source>
        <dbReference type="Proteomes" id="UP000037405"/>
    </source>
</evidence>
<dbReference type="InterPro" id="IPR029058">
    <property type="entry name" value="AB_hydrolase_fold"/>
</dbReference>
<dbReference type="Gene3D" id="3.40.50.1820">
    <property type="entry name" value="alpha/beta hydrolase"/>
    <property type="match status" value="1"/>
</dbReference>
<dbReference type="PATRIC" id="fig|189381.12.peg.4242"/>
<dbReference type="GO" id="GO:0016020">
    <property type="term" value="C:membrane"/>
    <property type="evidence" value="ECO:0007669"/>
    <property type="project" value="TreeGrafter"/>
</dbReference>
<protein>
    <submittedName>
        <fullName evidence="2">2-hydroxy-6-oxononatrienedioate hydrolase</fullName>
    </submittedName>
</protein>
<dbReference type="GO" id="GO:0016787">
    <property type="term" value="F:hydrolase activity"/>
    <property type="evidence" value="ECO:0007669"/>
    <property type="project" value="UniProtKB-KW"/>
</dbReference>
<dbReference type="Pfam" id="PF00561">
    <property type="entry name" value="Abhydrolase_1"/>
    <property type="match status" value="1"/>
</dbReference>
<dbReference type="OrthoDB" id="59888at2"/>
<proteinExistence type="predicted"/>
<feature type="domain" description="AB hydrolase-1" evidence="1">
    <location>
        <begin position="43"/>
        <end position="154"/>
    </location>
</feature>